<dbReference type="AlphaFoldDB" id="A0A292PMQ8"/>
<dbReference type="PANTHER" id="PTHR24123">
    <property type="entry name" value="ANKYRIN REPEAT-CONTAINING"/>
    <property type="match status" value="1"/>
</dbReference>
<keyword evidence="1" id="KW-0677">Repeat</keyword>
<evidence type="ECO:0000256" key="1">
    <source>
        <dbReference type="ARBA" id="ARBA00022737"/>
    </source>
</evidence>
<feature type="repeat" description="ANK" evidence="3">
    <location>
        <begin position="236"/>
        <end position="267"/>
    </location>
</feature>
<organism evidence="5 6">
    <name type="scientific">Tuber aestivum</name>
    <name type="common">summer truffle</name>
    <dbReference type="NCBI Taxonomy" id="59557"/>
    <lineage>
        <taxon>Eukaryota</taxon>
        <taxon>Fungi</taxon>
        <taxon>Dikarya</taxon>
        <taxon>Ascomycota</taxon>
        <taxon>Pezizomycotina</taxon>
        <taxon>Pezizomycetes</taxon>
        <taxon>Pezizales</taxon>
        <taxon>Tuberaceae</taxon>
        <taxon>Tuber</taxon>
    </lineage>
</organism>
<name>A0A292PMQ8_9PEZI</name>
<evidence type="ECO:0000256" key="4">
    <source>
        <dbReference type="SAM" id="MobiDB-lite"/>
    </source>
</evidence>
<dbReference type="PANTHER" id="PTHR24123:SF33">
    <property type="entry name" value="PROTEIN HOS4"/>
    <property type="match status" value="1"/>
</dbReference>
<gene>
    <name evidence="5" type="ORF">GSTUAT00007123001</name>
</gene>
<keyword evidence="2 3" id="KW-0040">ANK repeat</keyword>
<evidence type="ECO:0000256" key="3">
    <source>
        <dbReference type="PROSITE-ProRule" id="PRU00023"/>
    </source>
</evidence>
<evidence type="ECO:0000313" key="5">
    <source>
        <dbReference type="EMBL" id="CUS08796.1"/>
    </source>
</evidence>
<dbReference type="InterPro" id="IPR051165">
    <property type="entry name" value="Multifunctional_ANK_Repeat"/>
</dbReference>
<dbReference type="SUPFAM" id="SSF48403">
    <property type="entry name" value="Ankyrin repeat"/>
    <property type="match status" value="1"/>
</dbReference>
<sequence>MLTKFLGDGDDDDQGYFSCWAQKYASLKSFSNPKEADIPKRLVYACMFGLNELVSDLLEKGHDINAIDTEFGSPRIVVISGGHVVLVRCLIEHAPDINHPFGGLETPLQAAVLSRNREIVEMLSSNCAHVNAVGGAHGTSLQAAVYIGQEWAVELLVEGKVDRRIWGSPERRWKGGGGGEGSFRTDSGETETTAGTICENLGHPLLVTSTRGHERIVSKLIKAGASAGRVSGGYGTALWAAAAGGHTRILVVRRLLKEGADANLQAGCYSTALRATAFYSNQTIAEILLNSGADVNARRLYLGTALDAANERENQTMRALLLDRGAGSTMAGTLEPPAKLFQESELKQLFGRPWEGRYFYHDSLIPTHSDSVSINPTAASNSEIIYFNFKIAPISEVDQRIRISCRGADVVGTWVIEGVVLDDRHINFLKNYSNYECLRWEYAGQIFLEPEICIGGTWGNNGESGTFLPRPQQIRNGKGSGISSAGTT</sequence>
<keyword evidence="6" id="KW-1185">Reference proteome</keyword>
<dbReference type="SMART" id="SM00248">
    <property type="entry name" value="ANK"/>
    <property type="match status" value="6"/>
</dbReference>
<dbReference type="EMBL" id="LN891113">
    <property type="protein sequence ID" value="CUS08796.1"/>
    <property type="molecule type" value="Genomic_DNA"/>
</dbReference>
<dbReference type="Proteomes" id="UP001412239">
    <property type="component" value="Unassembled WGS sequence"/>
</dbReference>
<dbReference type="InterPro" id="IPR036770">
    <property type="entry name" value="Ankyrin_rpt-contain_sf"/>
</dbReference>
<proteinExistence type="predicted"/>
<protein>
    <submittedName>
        <fullName evidence="5">Uncharacterized protein</fullName>
    </submittedName>
</protein>
<evidence type="ECO:0000313" key="6">
    <source>
        <dbReference type="Proteomes" id="UP001412239"/>
    </source>
</evidence>
<dbReference type="Gene3D" id="1.25.40.20">
    <property type="entry name" value="Ankyrin repeat-containing domain"/>
    <property type="match status" value="2"/>
</dbReference>
<dbReference type="InterPro" id="IPR002110">
    <property type="entry name" value="Ankyrin_rpt"/>
</dbReference>
<dbReference type="PROSITE" id="PS50088">
    <property type="entry name" value="ANK_REPEAT"/>
    <property type="match status" value="1"/>
</dbReference>
<reference evidence="5" key="1">
    <citation type="submission" date="2015-10" db="EMBL/GenBank/DDBJ databases">
        <authorList>
            <person name="Regsiter A."/>
            <person name="william w."/>
        </authorList>
    </citation>
    <scope>NUCLEOTIDE SEQUENCE</scope>
    <source>
        <strain evidence="5">Montdore</strain>
    </source>
</reference>
<feature type="region of interest" description="Disordered" evidence="4">
    <location>
        <begin position="465"/>
        <end position="488"/>
    </location>
</feature>
<accession>A0A292PMQ8</accession>
<evidence type="ECO:0000256" key="2">
    <source>
        <dbReference type="ARBA" id="ARBA00023043"/>
    </source>
</evidence>
<dbReference type="Pfam" id="PF12796">
    <property type="entry name" value="Ank_2"/>
    <property type="match status" value="2"/>
</dbReference>